<comment type="caution">
    <text evidence="2">The sequence shown here is derived from an EMBL/GenBank/DDBJ whole genome shotgun (WGS) entry which is preliminary data.</text>
</comment>
<protein>
    <submittedName>
        <fullName evidence="2">Uncharacterized protein</fullName>
    </submittedName>
</protein>
<sequence>MDSEEREKVDDRRSDNRQAKKGAIEIQNRDADVDIETNLTPNKPRSWKDRLTGTGLQIKDKTEEITREKDDDDIDLLEEDIVRTSVNGIPARIL</sequence>
<dbReference type="Proteomes" id="UP001358586">
    <property type="component" value="Chromosome 9"/>
</dbReference>
<evidence type="ECO:0000313" key="3">
    <source>
        <dbReference type="Proteomes" id="UP001358586"/>
    </source>
</evidence>
<feature type="compositionally biased region" description="Basic and acidic residues" evidence="1">
    <location>
        <begin position="1"/>
        <end position="18"/>
    </location>
</feature>
<gene>
    <name evidence="2" type="ORF">PVK06_029650</name>
</gene>
<reference evidence="2 3" key="1">
    <citation type="submission" date="2023-03" db="EMBL/GenBank/DDBJ databases">
        <title>WGS of Gossypium arboreum.</title>
        <authorList>
            <person name="Yu D."/>
        </authorList>
    </citation>
    <scope>NUCLEOTIDE SEQUENCE [LARGE SCALE GENOMIC DNA]</scope>
    <source>
        <tissue evidence="2">Leaf</tissue>
    </source>
</reference>
<evidence type="ECO:0000313" key="2">
    <source>
        <dbReference type="EMBL" id="KAK5802069.1"/>
    </source>
</evidence>
<feature type="region of interest" description="Disordered" evidence="1">
    <location>
        <begin position="1"/>
        <end position="26"/>
    </location>
</feature>
<dbReference type="EMBL" id="JARKNE010000009">
    <property type="protein sequence ID" value="KAK5802069.1"/>
    <property type="molecule type" value="Genomic_DNA"/>
</dbReference>
<organism evidence="2 3">
    <name type="scientific">Gossypium arboreum</name>
    <name type="common">Tree cotton</name>
    <name type="synonym">Gossypium nanking</name>
    <dbReference type="NCBI Taxonomy" id="29729"/>
    <lineage>
        <taxon>Eukaryota</taxon>
        <taxon>Viridiplantae</taxon>
        <taxon>Streptophyta</taxon>
        <taxon>Embryophyta</taxon>
        <taxon>Tracheophyta</taxon>
        <taxon>Spermatophyta</taxon>
        <taxon>Magnoliopsida</taxon>
        <taxon>eudicotyledons</taxon>
        <taxon>Gunneridae</taxon>
        <taxon>Pentapetalae</taxon>
        <taxon>rosids</taxon>
        <taxon>malvids</taxon>
        <taxon>Malvales</taxon>
        <taxon>Malvaceae</taxon>
        <taxon>Malvoideae</taxon>
        <taxon>Gossypium</taxon>
    </lineage>
</organism>
<proteinExistence type="predicted"/>
<evidence type="ECO:0000256" key="1">
    <source>
        <dbReference type="SAM" id="MobiDB-lite"/>
    </source>
</evidence>
<keyword evidence="3" id="KW-1185">Reference proteome</keyword>
<name>A0ABR0NLN4_GOSAR</name>
<accession>A0ABR0NLN4</accession>